<evidence type="ECO:0000313" key="2">
    <source>
        <dbReference type="Proteomes" id="UP001164746"/>
    </source>
</evidence>
<organism evidence="1 2">
    <name type="scientific">Mya arenaria</name>
    <name type="common">Soft-shell clam</name>
    <dbReference type="NCBI Taxonomy" id="6604"/>
    <lineage>
        <taxon>Eukaryota</taxon>
        <taxon>Metazoa</taxon>
        <taxon>Spiralia</taxon>
        <taxon>Lophotrochozoa</taxon>
        <taxon>Mollusca</taxon>
        <taxon>Bivalvia</taxon>
        <taxon>Autobranchia</taxon>
        <taxon>Heteroconchia</taxon>
        <taxon>Euheterodonta</taxon>
        <taxon>Imparidentia</taxon>
        <taxon>Neoheterodontei</taxon>
        <taxon>Myida</taxon>
        <taxon>Myoidea</taxon>
        <taxon>Myidae</taxon>
        <taxon>Mya</taxon>
    </lineage>
</organism>
<dbReference type="Proteomes" id="UP001164746">
    <property type="component" value="Chromosome 8"/>
</dbReference>
<protein>
    <submittedName>
        <fullName evidence="1">Uncharacterized protein</fullName>
    </submittedName>
</protein>
<dbReference type="SUPFAM" id="SSF63829">
    <property type="entry name" value="Calcium-dependent phosphotriesterase"/>
    <property type="match status" value="1"/>
</dbReference>
<name>A0ABY7EPL7_MYAAR</name>
<dbReference type="EMBL" id="CP111019">
    <property type="protein sequence ID" value="WAR11928.1"/>
    <property type="molecule type" value="Genomic_DNA"/>
</dbReference>
<sequence>MVQVTIGRGGQFERPEADVVESFVVDAVCFVRVLDQLVNGQGGISAHAGPGAAAEGMCQLESLQTVAALCFLAYNVKDGVDELSALCVVALSPVVAGAALSEHEVVRSEHLSKRSGPHGIHGAGLEIHKDGTGHVLATSGFIVIDVDSLQLEVRISMQQDNELKLTYGDTVQIETQYRTIDYYNQKIKVIGGDPLQLAELTLDGKLDRIVNKDLSKTKDATGQSLISSVSFSTVDKSTGSVFVPGNNSVVEIKDDGTVELFAYSELLKSPQNIRVLEDSLLVASRENKNVYRVYRSGHVSSVLPTPLDFPVVAIGYDTEERRLFVGGQSNNVHAAMLLPVAREIL</sequence>
<proteinExistence type="predicted"/>
<keyword evidence="2" id="KW-1185">Reference proteome</keyword>
<gene>
    <name evidence="1" type="ORF">MAR_026108</name>
</gene>
<reference evidence="1" key="1">
    <citation type="submission" date="2022-11" db="EMBL/GenBank/DDBJ databases">
        <title>Centuries of genome instability and evolution in soft-shell clam transmissible cancer (bioRxiv).</title>
        <authorList>
            <person name="Hart S.F.M."/>
            <person name="Yonemitsu M.A."/>
            <person name="Giersch R.M."/>
            <person name="Beal B.F."/>
            <person name="Arriagada G."/>
            <person name="Davis B.W."/>
            <person name="Ostrander E.A."/>
            <person name="Goff S.P."/>
            <person name="Metzger M.J."/>
        </authorList>
    </citation>
    <scope>NUCLEOTIDE SEQUENCE</scope>
    <source>
        <strain evidence="1">MELC-2E11</strain>
        <tissue evidence="1">Siphon/mantle</tissue>
    </source>
</reference>
<evidence type="ECO:0000313" key="1">
    <source>
        <dbReference type="EMBL" id="WAR11928.1"/>
    </source>
</evidence>
<accession>A0ABY7EPL7</accession>